<accession>A0A0F3SE51</accession>
<evidence type="ECO:0000313" key="4">
    <source>
        <dbReference type="Proteomes" id="UP000254718"/>
    </source>
</evidence>
<dbReference type="AlphaFoldDB" id="A0A0F3SE51"/>
<reference evidence="4 5" key="1">
    <citation type="submission" date="2018-06" db="EMBL/GenBank/DDBJ databases">
        <authorList>
            <consortium name="Pathogen Informatics"/>
            <person name="Doyle S."/>
        </authorList>
    </citation>
    <scope>NUCLEOTIDE SEQUENCE [LARGE SCALE GENOMIC DNA]</scope>
    <source>
        <strain evidence="2 5">NCTC8179</strain>
        <strain evidence="3 4">NCTC8333</strain>
    </source>
</reference>
<dbReference type="Proteomes" id="UP000254718">
    <property type="component" value="Unassembled WGS sequence"/>
</dbReference>
<dbReference type="Proteomes" id="UP000521994">
    <property type="component" value="Unassembled WGS sequence"/>
</dbReference>
<dbReference type="Proteomes" id="UP000255543">
    <property type="component" value="Unassembled WGS sequence"/>
</dbReference>
<evidence type="ECO:0000313" key="1">
    <source>
        <dbReference type="EMBL" id="EFI0214121.1"/>
    </source>
</evidence>
<evidence type="ECO:0000313" key="2">
    <source>
        <dbReference type="EMBL" id="STK45271.1"/>
    </source>
</evidence>
<dbReference type="Pfam" id="PF14253">
    <property type="entry name" value="AbiH"/>
    <property type="match status" value="1"/>
</dbReference>
<reference evidence="1 6" key="2">
    <citation type="submission" date="2020-02" db="EMBL/GenBank/DDBJ databases">
        <authorList>
            <consortium name="PulseNet: The National Subtyping Network for Foodborne Disease Surveillance"/>
            <person name="Tarr C.L."/>
            <person name="Trees E."/>
            <person name="Katz L.S."/>
            <person name="Carleton-Romer H.A."/>
            <person name="Stroika S."/>
            <person name="Kucerova Z."/>
            <person name="Roache K.F."/>
            <person name="Sabol A.L."/>
            <person name="Besser J."/>
            <person name="Gerner-Smidt P."/>
        </authorList>
    </citation>
    <scope>NUCLEOTIDE SEQUENCE [LARGE SCALE GENOMIC DNA]</scope>
    <source>
        <strain evidence="1 6">2014C-3796</strain>
    </source>
</reference>
<name>A0A0F3SE51_ECOLX</name>
<gene>
    <name evidence="1" type="ORF">BG944_003322</name>
    <name evidence="2" type="ORF">NCTC8179_00353</name>
    <name evidence="3" type="ORF">NCTC8333_02180</name>
</gene>
<organism evidence="1 6">
    <name type="scientific">Escherichia coli</name>
    <dbReference type="NCBI Taxonomy" id="562"/>
    <lineage>
        <taxon>Bacteria</taxon>
        <taxon>Pseudomonadati</taxon>
        <taxon>Pseudomonadota</taxon>
        <taxon>Gammaproteobacteria</taxon>
        <taxon>Enterobacterales</taxon>
        <taxon>Enterobacteriaceae</taxon>
        <taxon>Escherichia</taxon>
    </lineage>
</organism>
<dbReference type="InterPro" id="IPR025935">
    <property type="entry name" value="AbiH"/>
</dbReference>
<evidence type="ECO:0008006" key="7">
    <source>
        <dbReference type="Google" id="ProtNLM"/>
    </source>
</evidence>
<dbReference type="RefSeq" id="WP_000780870.1">
    <property type="nucleotide sequence ID" value="NZ_BFZT01000150.1"/>
</dbReference>
<evidence type="ECO:0000313" key="5">
    <source>
        <dbReference type="Proteomes" id="UP000255543"/>
    </source>
</evidence>
<evidence type="ECO:0000313" key="3">
    <source>
        <dbReference type="EMBL" id="STM23262.1"/>
    </source>
</evidence>
<dbReference type="EMBL" id="AASXRC010000017">
    <property type="protein sequence ID" value="EFI0214121.1"/>
    <property type="molecule type" value="Genomic_DNA"/>
</dbReference>
<evidence type="ECO:0000313" key="6">
    <source>
        <dbReference type="Proteomes" id="UP000521994"/>
    </source>
</evidence>
<proteinExistence type="predicted"/>
<protein>
    <recommendedName>
        <fullName evidence="7">Bacteriophage abortive infection AbiH</fullName>
    </recommendedName>
</protein>
<sequence>MKLYIIGNGFDLHHELDTSYFSFGDYLRKKDQDIYDHLVDFMGFTDLPPKLSAVDKSKHFLWSDFENSLAGLDTESVLEEFCYLLPQISSPDFRDKDWGSLSIEMERILKNLTEGLLTQFKSFILQVNYPELNLNKRLRIDSDSIFISFNYTETLQKYYGIDDRQILYIHGKASSDQQLILGHGIDPINFEEKEAVPPENATDEELEEWRQCMADNYDHSYEMGKQTINKYFTCSFKNTEKVIADSAKFFKNLSNVDEIIIIGHSLSSVDVPYFSFIHSIVSENTEWIATYYQETEREAHHTTLCEIGIKSPKLISVSKLL</sequence>
<dbReference type="EMBL" id="UGEB01000001">
    <property type="protein sequence ID" value="STK45271.1"/>
    <property type="molecule type" value="Genomic_DNA"/>
</dbReference>
<dbReference type="EMBL" id="UGFE01000002">
    <property type="protein sequence ID" value="STM23262.1"/>
    <property type="molecule type" value="Genomic_DNA"/>
</dbReference>